<name>A0A0W8F3E1_9ZZZZ</name>
<feature type="domain" description="Thioredoxin" evidence="2">
    <location>
        <begin position="24"/>
        <end position="172"/>
    </location>
</feature>
<sequence>MSAQNRYERYSRQLVVLLILLLLPALVAAEPLPSAGPVDGNEAFSPVLFEDGKPVIYYFFNHNCGECLRTIPFIVEYQQAHPDITVRYLDIREDPDAFALFQVLKEYYGVGFAPVPTVFVGNYSLSGYNDITNGLDAAVKGTTGEGPQPDLPGRDGVSGSTLTIPLVIAAALVDGINPCAFAVLIFLMLSLMSLDSRKRMLMVGAVFISAVFLFYFFSGLGLFSVIQFAGISRLISLVAAVIALAAGAISILSVVRGEQGPALLSIPESKKGIIDQYIQKGSLPAAFIVGILVGMFELPCTGGIYLAILALLSNQMTLTAGIPYLLVYNFFFILPLIIILAVFAFGLPVERLDAWRTGSRRGIRLIMGAVMILLGIILLFEVLI</sequence>
<dbReference type="EMBL" id="LNQE01001605">
    <property type="protein sequence ID" value="KUG14915.1"/>
    <property type="molecule type" value="Genomic_DNA"/>
</dbReference>
<gene>
    <name evidence="3" type="ORF">ASZ90_015441</name>
</gene>
<keyword evidence="1" id="KW-0812">Transmembrane</keyword>
<dbReference type="CDD" id="cd02947">
    <property type="entry name" value="TRX_family"/>
    <property type="match status" value="1"/>
</dbReference>
<dbReference type="InterPro" id="IPR051790">
    <property type="entry name" value="Cytochrome_c-biogenesis_DsbD"/>
</dbReference>
<dbReference type="PROSITE" id="PS51352">
    <property type="entry name" value="THIOREDOXIN_2"/>
    <property type="match status" value="1"/>
</dbReference>
<accession>A0A0W8F3E1</accession>
<dbReference type="AlphaFoldDB" id="A0A0W8F3E1"/>
<evidence type="ECO:0000313" key="3">
    <source>
        <dbReference type="EMBL" id="KUG14915.1"/>
    </source>
</evidence>
<feature type="transmembrane region" description="Helical" evidence="1">
    <location>
        <begin position="285"/>
        <end position="312"/>
    </location>
</feature>
<feature type="transmembrane region" description="Helical" evidence="1">
    <location>
        <begin position="234"/>
        <end position="255"/>
    </location>
</feature>
<evidence type="ECO:0000259" key="2">
    <source>
        <dbReference type="PROSITE" id="PS51352"/>
    </source>
</evidence>
<dbReference type="PANTHER" id="PTHR31272">
    <property type="entry name" value="CYTOCHROME C-TYPE BIOGENESIS PROTEIN HI_1454-RELATED"/>
    <property type="match status" value="1"/>
</dbReference>
<keyword evidence="1" id="KW-1133">Transmembrane helix</keyword>
<dbReference type="SUPFAM" id="SSF52833">
    <property type="entry name" value="Thioredoxin-like"/>
    <property type="match status" value="1"/>
</dbReference>
<proteinExistence type="predicted"/>
<protein>
    <recommendedName>
        <fullName evidence="2">Thioredoxin domain-containing protein</fullName>
    </recommendedName>
</protein>
<dbReference type="InterPro" id="IPR013766">
    <property type="entry name" value="Thioredoxin_domain"/>
</dbReference>
<feature type="transmembrane region" description="Helical" evidence="1">
    <location>
        <begin position="166"/>
        <end position="189"/>
    </location>
</feature>
<feature type="transmembrane region" description="Helical" evidence="1">
    <location>
        <begin position="365"/>
        <end position="383"/>
    </location>
</feature>
<evidence type="ECO:0000256" key="1">
    <source>
        <dbReference type="SAM" id="Phobius"/>
    </source>
</evidence>
<dbReference type="InterPro" id="IPR036249">
    <property type="entry name" value="Thioredoxin-like_sf"/>
</dbReference>
<dbReference type="PANTHER" id="PTHR31272:SF9">
    <property type="entry name" value="BLL1027 PROTEIN"/>
    <property type="match status" value="1"/>
</dbReference>
<dbReference type="Gene3D" id="3.40.30.10">
    <property type="entry name" value="Glutaredoxin"/>
    <property type="match status" value="1"/>
</dbReference>
<comment type="caution">
    <text evidence="3">The sequence shown here is derived from an EMBL/GenBank/DDBJ whole genome shotgun (WGS) entry which is preliminary data.</text>
</comment>
<feature type="transmembrane region" description="Helical" evidence="1">
    <location>
        <begin position="324"/>
        <end position="345"/>
    </location>
</feature>
<keyword evidence="1" id="KW-0472">Membrane</keyword>
<dbReference type="PROSITE" id="PS51354">
    <property type="entry name" value="GLUTAREDOXIN_2"/>
    <property type="match status" value="1"/>
</dbReference>
<reference evidence="3" key="1">
    <citation type="journal article" date="2015" name="Proc. Natl. Acad. Sci. U.S.A.">
        <title>Networks of energetic and metabolic interactions define dynamics in microbial communities.</title>
        <authorList>
            <person name="Embree M."/>
            <person name="Liu J.K."/>
            <person name="Al-Bassam M.M."/>
            <person name="Zengler K."/>
        </authorList>
    </citation>
    <scope>NUCLEOTIDE SEQUENCE</scope>
</reference>
<feature type="transmembrane region" description="Helical" evidence="1">
    <location>
        <begin position="201"/>
        <end position="228"/>
    </location>
</feature>
<organism evidence="3">
    <name type="scientific">hydrocarbon metagenome</name>
    <dbReference type="NCBI Taxonomy" id="938273"/>
    <lineage>
        <taxon>unclassified sequences</taxon>
        <taxon>metagenomes</taxon>
        <taxon>ecological metagenomes</taxon>
    </lineage>
</organism>